<dbReference type="InterPro" id="IPR029035">
    <property type="entry name" value="DHS-like_NAD/FAD-binding_dom"/>
</dbReference>
<dbReference type="Proteomes" id="UP000291101">
    <property type="component" value="Unassembled WGS sequence"/>
</dbReference>
<protein>
    <submittedName>
        <fullName evidence="1">Uncharacterized protein</fullName>
    </submittedName>
</protein>
<evidence type="ECO:0000313" key="1">
    <source>
        <dbReference type="EMBL" id="RYC10500.1"/>
    </source>
</evidence>
<evidence type="ECO:0000313" key="2">
    <source>
        <dbReference type="Proteomes" id="UP000291101"/>
    </source>
</evidence>
<dbReference type="Gene3D" id="3.40.50.1220">
    <property type="entry name" value="TPP-binding domain"/>
    <property type="match status" value="1"/>
</dbReference>
<reference evidence="1 2" key="1">
    <citation type="submission" date="2019-01" db="EMBL/GenBank/DDBJ databases">
        <title>Novel species of Nocardioides.</title>
        <authorList>
            <person name="Liu Q."/>
            <person name="X Y.-H."/>
        </authorList>
    </citation>
    <scope>NUCLEOTIDE SEQUENCE [LARGE SCALE GENOMIC DNA]</scope>
    <source>
        <strain evidence="1 2">HLT2-9</strain>
    </source>
</reference>
<dbReference type="AlphaFoldDB" id="A0A4Q2T0T1"/>
<dbReference type="OrthoDB" id="5241047at2"/>
<dbReference type="Pfam" id="PF13289">
    <property type="entry name" value="SIR2_2"/>
    <property type="match status" value="1"/>
</dbReference>
<sequence>MWHLGRHELDEAQRIGGLAKGGQLALFLGAGVSIPAGLPRWSELLDELSDGRLVGDGSGLSALDQAQLLEMRSRDGELGTQVAEIVSRAKRPSLAHALLSSLGAKEVVTTNYDRLYERAVAAVDELPAAVLPYENVLPDRPWILKLHGDVENPERIVLTRRHFVRFDALTRPAGALLQSLLMTRHLLVVGVSLNDDNVVRLAHEVQTYREEYKLHGTFGTLLDLDGHSLRKELWAGQLDWLTLSGDDVVARARTLEIFLDCVSAHASSNQAWLLDRRFKDLLTADEERVAEAARRLYSKLPAGSQTWSGLRATLEDLGAASTYIPAEERRRRRRS</sequence>
<comment type="caution">
    <text evidence="1">The sequence shown here is derived from an EMBL/GenBank/DDBJ whole genome shotgun (WGS) entry which is preliminary data.</text>
</comment>
<accession>A0A4Q2T0T1</accession>
<dbReference type="RefSeq" id="WP_129427370.1">
    <property type="nucleotide sequence ID" value="NZ_SDWV01000012.1"/>
</dbReference>
<keyword evidence="2" id="KW-1185">Reference proteome</keyword>
<proteinExistence type="predicted"/>
<organism evidence="1 2">
    <name type="scientific">Nocardioides zhouii</name>
    <dbReference type="NCBI Taxonomy" id="1168729"/>
    <lineage>
        <taxon>Bacteria</taxon>
        <taxon>Bacillati</taxon>
        <taxon>Actinomycetota</taxon>
        <taxon>Actinomycetes</taxon>
        <taxon>Propionibacteriales</taxon>
        <taxon>Nocardioidaceae</taxon>
        <taxon>Nocardioides</taxon>
    </lineage>
</organism>
<gene>
    <name evidence="1" type="ORF">EUA94_13320</name>
</gene>
<dbReference type="EMBL" id="SDWV01000012">
    <property type="protein sequence ID" value="RYC10500.1"/>
    <property type="molecule type" value="Genomic_DNA"/>
</dbReference>
<dbReference type="SUPFAM" id="SSF52467">
    <property type="entry name" value="DHS-like NAD/FAD-binding domain"/>
    <property type="match status" value="1"/>
</dbReference>
<name>A0A4Q2T0T1_9ACTN</name>